<reference evidence="4" key="1">
    <citation type="journal article" date="2010" name="Science">
        <title>Signatures of adaptation to obligate biotrophy in the Hyaloperonospora arabidopsidis genome.</title>
        <authorList>
            <person name="Baxter L."/>
            <person name="Tripathy S."/>
            <person name="Ishaque N."/>
            <person name="Boot N."/>
            <person name="Cabral A."/>
            <person name="Kemen E."/>
            <person name="Thines M."/>
            <person name="Ah-Fong A."/>
            <person name="Anderson R."/>
            <person name="Badejoko W."/>
            <person name="Bittner-Eddy P."/>
            <person name="Boore J.L."/>
            <person name="Chibucos M.C."/>
            <person name="Coates M."/>
            <person name="Dehal P."/>
            <person name="Delehaunty K."/>
            <person name="Dong S."/>
            <person name="Downton P."/>
            <person name="Dumas B."/>
            <person name="Fabro G."/>
            <person name="Fronick C."/>
            <person name="Fuerstenberg S.I."/>
            <person name="Fulton L."/>
            <person name="Gaulin E."/>
            <person name="Govers F."/>
            <person name="Hughes L."/>
            <person name="Humphray S."/>
            <person name="Jiang R.H."/>
            <person name="Judelson H."/>
            <person name="Kamoun S."/>
            <person name="Kyung K."/>
            <person name="Meijer H."/>
            <person name="Minx P."/>
            <person name="Morris P."/>
            <person name="Nelson J."/>
            <person name="Phuntumart V."/>
            <person name="Qutob D."/>
            <person name="Rehmany A."/>
            <person name="Rougon-Cardoso A."/>
            <person name="Ryden P."/>
            <person name="Torto-Alalibo T."/>
            <person name="Studholme D."/>
            <person name="Wang Y."/>
            <person name="Win J."/>
            <person name="Wood J."/>
            <person name="Clifton S.W."/>
            <person name="Rogers J."/>
            <person name="Van den Ackerveken G."/>
            <person name="Jones J.D."/>
            <person name="McDowell J.M."/>
            <person name="Beynon J."/>
            <person name="Tyler B.M."/>
        </authorList>
    </citation>
    <scope>NUCLEOTIDE SEQUENCE [LARGE SCALE GENOMIC DNA]</scope>
    <source>
        <strain evidence="4">Emoy2</strain>
    </source>
</reference>
<keyword evidence="1" id="KW-0863">Zinc-finger</keyword>
<name>M4BE69_HYAAE</name>
<feature type="domain" description="CCHC-type" evidence="2">
    <location>
        <begin position="233"/>
        <end position="247"/>
    </location>
</feature>
<dbReference type="InterPro" id="IPR001878">
    <property type="entry name" value="Znf_CCHC"/>
</dbReference>
<keyword evidence="1" id="KW-0479">Metal-binding</keyword>
<sequence>MPMHIALPLQQAAPLKAYECPGLNGYGMPTASRRKLTIRKFDGTELYKGLCSGFFDWGRTFMCAVSLGQASCGFAWTEDVKVDLLGFFLVGTAERYYHKQVDTWWVQMPRLEYILEQVHLTFKTTITASQAMKLFKQNKEARRTVAEHFLYMVAVSDARGGVDSLVLDNIVHHSSPELMNVMRANYESKRTDYLRHAEDLAHFAQSIKLGSGAVGREVTAAHVETKRQHYRACFRCGRTEHVVSECKARFEFDDEASGAKGGRDMVLALTEKAIGALPKHRKAKKKKSPRGKS</sequence>
<keyword evidence="4" id="KW-1185">Reference proteome</keyword>
<evidence type="ECO:0000313" key="3">
    <source>
        <dbReference type="EnsemblProtists" id="HpaP804587"/>
    </source>
</evidence>
<dbReference type="OMA" id="ICECASP"/>
<evidence type="ECO:0000259" key="2">
    <source>
        <dbReference type="PROSITE" id="PS50158"/>
    </source>
</evidence>
<dbReference type="EMBL" id="JH598174">
    <property type="status" value="NOT_ANNOTATED_CDS"/>
    <property type="molecule type" value="Genomic_DNA"/>
</dbReference>
<proteinExistence type="predicted"/>
<dbReference type="AlphaFoldDB" id="M4BE69"/>
<keyword evidence="1" id="KW-0862">Zinc</keyword>
<dbReference type="EnsemblProtists" id="HpaT804587">
    <property type="protein sequence ID" value="HpaP804587"/>
    <property type="gene ID" value="HpaG804587"/>
</dbReference>
<dbReference type="PROSITE" id="PS50158">
    <property type="entry name" value="ZF_CCHC"/>
    <property type="match status" value="1"/>
</dbReference>
<reference evidence="3" key="2">
    <citation type="submission" date="2015-06" db="UniProtKB">
        <authorList>
            <consortium name="EnsemblProtists"/>
        </authorList>
    </citation>
    <scope>IDENTIFICATION</scope>
    <source>
        <strain evidence="3">Emoy2</strain>
    </source>
</reference>
<evidence type="ECO:0000313" key="4">
    <source>
        <dbReference type="Proteomes" id="UP000011713"/>
    </source>
</evidence>
<dbReference type="STRING" id="559515.M4BE69"/>
<dbReference type="GO" id="GO:0008270">
    <property type="term" value="F:zinc ion binding"/>
    <property type="evidence" value="ECO:0007669"/>
    <property type="project" value="UniProtKB-KW"/>
</dbReference>
<dbReference type="HOGENOM" id="CLU_951404_0_0_1"/>
<dbReference type="eggNOG" id="KOG0017">
    <property type="taxonomic scope" value="Eukaryota"/>
</dbReference>
<dbReference type="InParanoid" id="M4BE69"/>
<organism evidence="3 4">
    <name type="scientific">Hyaloperonospora arabidopsidis (strain Emoy2)</name>
    <name type="common">Downy mildew agent</name>
    <name type="synonym">Peronospora arabidopsidis</name>
    <dbReference type="NCBI Taxonomy" id="559515"/>
    <lineage>
        <taxon>Eukaryota</taxon>
        <taxon>Sar</taxon>
        <taxon>Stramenopiles</taxon>
        <taxon>Oomycota</taxon>
        <taxon>Peronosporomycetes</taxon>
        <taxon>Peronosporales</taxon>
        <taxon>Peronosporaceae</taxon>
        <taxon>Hyaloperonospora</taxon>
    </lineage>
</organism>
<protein>
    <recommendedName>
        <fullName evidence="2">CCHC-type domain-containing protein</fullName>
    </recommendedName>
</protein>
<accession>M4BE69</accession>
<dbReference type="GO" id="GO:0003676">
    <property type="term" value="F:nucleic acid binding"/>
    <property type="evidence" value="ECO:0007669"/>
    <property type="project" value="InterPro"/>
</dbReference>
<dbReference type="Proteomes" id="UP000011713">
    <property type="component" value="Unassembled WGS sequence"/>
</dbReference>
<evidence type="ECO:0000256" key="1">
    <source>
        <dbReference type="PROSITE-ProRule" id="PRU00047"/>
    </source>
</evidence>
<dbReference type="VEuPathDB" id="FungiDB:HpaG804587"/>